<evidence type="ECO:0000313" key="2">
    <source>
        <dbReference type="Proteomes" id="UP001152795"/>
    </source>
</evidence>
<accession>A0A6S7GKI9</accession>
<organism evidence="1 2">
    <name type="scientific">Paramuricea clavata</name>
    <name type="common">Red gorgonian</name>
    <name type="synonym">Violescent sea-whip</name>
    <dbReference type="NCBI Taxonomy" id="317549"/>
    <lineage>
        <taxon>Eukaryota</taxon>
        <taxon>Metazoa</taxon>
        <taxon>Cnidaria</taxon>
        <taxon>Anthozoa</taxon>
        <taxon>Octocorallia</taxon>
        <taxon>Malacalcyonacea</taxon>
        <taxon>Plexauridae</taxon>
        <taxon>Paramuricea</taxon>
    </lineage>
</organism>
<sequence length="113" mass="13123">MVDHWRDVASFGIVIEDKSSSSALNHLDLVDVPLGVRVPDCRSIKGRNEELWKYVDNIEERLLNAARQTLENVGGTESENEYNIGIRRKNERKQTWKEKILHGQFMRQTEQEG</sequence>
<dbReference type="EMBL" id="CACRXK020000873">
    <property type="protein sequence ID" value="CAB3985440.1"/>
    <property type="molecule type" value="Genomic_DNA"/>
</dbReference>
<dbReference type="AlphaFoldDB" id="A0A6S7GKI9"/>
<name>A0A6S7GKI9_PARCT</name>
<comment type="caution">
    <text evidence="1">The sequence shown here is derived from an EMBL/GenBank/DDBJ whole genome shotgun (WGS) entry which is preliminary data.</text>
</comment>
<keyword evidence="2" id="KW-1185">Reference proteome</keyword>
<gene>
    <name evidence="1" type="ORF">PACLA_8A031624</name>
</gene>
<protein>
    <submittedName>
        <fullName evidence="1">Uncharacterized protein</fullName>
    </submittedName>
</protein>
<evidence type="ECO:0000313" key="1">
    <source>
        <dbReference type="EMBL" id="CAB3985440.1"/>
    </source>
</evidence>
<reference evidence="1" key="1">
    <citation type="submission" date="2020-04" db="EMBL/GenBank/DDBJ databases">
        <authorList>
            <person name="Alioto T."/>
            <person name="Alioto T."/>
            <person name="Gomez Garrido J."/>
        </authorList>
    </citation>
    <scope>NUCLEOTIDE SEQUENCE</scope>
    <source>
        <strain evidence="1">A484AB</strain>
    </source>
</reference>
<proteinExistence type="predicted"/>
<dbReference type="Proteomes" id="UP001152795">
    <property type="component" value="Unassembled WGS sequence"/>
</dbReference>